<comment type="caution">
    <text evidence="2">The sequence shown here is derived from an EMBL/GenBank/DDBJ whole genome shotgun (WGS) entry which is preliminary data.</text>
</comment>
<dbReference type="EMBL" id="JBHSRD010000004">
    <property type="protein sequence ID" value="MFC6007742.1"/>
    <property type="molecule type" value="Genomic_DNA"/>
</dbReference>
<feature type="transmembrane region" description="Helical" evidence="1">
    <location>
        <begin position="82"/>
        <end position="104"/>
    </location>
</feature>
<name>A0ABW1JEG0_9ACTN</name>
<feature type="transmembrane region" description="Helical" evidence="1">
    <location>
        <begin position="48"/>
        <end position="70"/>
    </location>
</feature>
<sequence length="229" mass="25314">MSDIERQLRDALADEAGQVRPANDLAERVRESVADDRRGRTARHLRRALLGLAALAGLAGLVWGMTRSAAPSRPNGGGDMDWWVLELATDVALVALALWLGPFIKRFGRAYAADVFHDNPLTGKSYIVLTDIVYYLIFSSYILFTVRFEPSQDWRTPGGQGVTAAQLTWELGRIAGILLIIGMLHGLNIVLMPVLGRLFSLNRRLAVPTTVAPSEREAIEREVIDHDRS</sequence>
<evidence type="ECO:0000313" key="2">
    <source>
        <dbReference type="EMBL" id="MFC6007742.1"/>
    </source>
</evidence>
<keyword evidence="1" id="KW-0812">Transmembrane</keyword>
<accession>A0ABW1JEG0</accession>
<keyword evidence="1" id="KW-0472">Membrane</keyword>
<dbReference type="RefSeq" id="WP_345715580.1">
    <property type="nucleotide sequence ID" value="NZ_BAABFP010000002.1"/>
</dbReference>
<protein>
    <recommendedName>
        <fullName evidence="4">TRAP transporter small permease subunit</fullName>
    </recommendedName>
</protein>
<keyword evidence="1" id="KW-1133">Transmembrane helix</keyword>
<evidence type="ECO:0008006" key="4">
    <source>
        <dbReference type="Google" id="ProtNLM"/>
    </source>
</evidence>
<organism evidence="2 3">
    <name type="scientific">Angustibacter luteus</name>
    <dbReference type="NCBI Taxonomy" id="658456"/>
    <lineage>
        <taxon>Bacteria</taxon>
        <taxon>Bacillati</taxon>
        <taxon>Actinomycetota</taxon>
        <taxon>Actinomycetes</taxon>
        <taxon>Kineosporiales</taxon>
        <taxon>Kineosporiaceae</taxon>
    </lineage>
</organism>
<proteinExistence type="predicted"/>
<evidence type="ECO:0000313" key="3">
    <source>
        <dbReference type="Proteomes" id="UP001596189"/>
    </source>
</evidence>
<feature type="transmembrane region" description="Helical" evidence="1">
    <location>
        <begin position="125"/>
        <end position="144"/>
    </location>
</feature>
<reference evidence="3" key="1">
    <citation type="journal article" date="2019" name="Int. J. Syst. Evol. Microbiol.">
        <title>The Global Catalogue of Microorganisms (GCM) 10K type strain sequencing project: providing services to taxonomists for standard genome sequencing and annotation.</title>
        <authorList>
            <consortium name="The Broad Institute Genomics Platform"/>
            <consortium name="The Broad Institute Genome Sequencing Center for Infectious Disease"/>
            <person name="Wu L."/>
            <person name="Ma J."/>
        </authorList>
    </citation>
    <scope>NUCLEOTIDE SEQUENCE [LARGE SCALE GENOMIC DNA]</scope>
    <source>
        <strain evidence="3">KACC 14249</strain>
    </source>
</reference>
<dbReference type="Proteomes" id="UP001596189">
    <property type="component" value="Unassembled WGS sequence"/>
</dbReference>
<keyword evidence="3" id="KW-1185">Reference proteome</keyword>
<gene>
    <name evidence="2" type="ORF">ACFQDO_11435</name>
</gene>
<evidence type="ECO:0000256" key="1">
    <source>
        <dbReference type="SAM" id="Phobius"/>
    </source>
</evidence>
<feature type="transmembrane region" description="Helical" evidence="1">
    <location>
        <begin position="174"/>
        <end position="195"/>
    </location>
</feature>